<protein>
    <submittedName>
        <fullName evidence="1">Uncharacterized protein</fullName>
    </submittedName>
</protein>
<reference evidence="1 2" key="1">
    <citation type="submission" date="2013-05" db="EMBL/GenBank/DDBJ databases">
        <title>Genome assembly of Chondromyces apiculatus DSM 436.</title>
        <authorList>
            <person name="Sharma G."/>
            <person name="Khatri I."/>
            <person name="Kaur C."/>
            <person name="Mayilraj S."/>
            <person name="Subramanian S."/>
        </authorList>
    </citation>
    <scope>NUCLEOTIDE SEQUENCE [LARGE SCALE GENOMIC DNA]</scope>
    <source>
        <strain evidence="1 2">DSM 436</strain>
    </source>
</reference>
<keyword evidence="2" id="KW-1185">Reference proteome</keyword>
<dbReference type="EMBL" id="ASRX01000038">
    <property type="protein sequence ID" value="EYF04137.1"/>
    <property type="molecule type" value="Genomic_DNA"/>
</dbReference>
<accession>A0A017T575</accession>
<evidence type="ECO:0000313" key="2">
    <source>
        <dbReference type="Proteomes" id="UP000019678"/>
    </source>
</evidence>
<name>A0A017T575_9BACT</name>
<dbReference type="AlphaFoldDB" id="A0A017T575"/>
<sequence length="39" mass="4254">MRLPVCASLSSWDVSGALSGDCFTEIMGPWKRDPEAPSR</sequence>
<organism evidence="1 2">
    <name type="scientific">Chondromyces apiculatus DSM 436</name>
    <dbReference type="NCBI Taxonomy" id="1192034"/>
    <lineage>
        <taxon>Bacteria</taxon>
        <taxon>Pseudomonadati</taxon>
        <taxon>Myxococcota</taxon>
        <taxon>Polyangia</taxon>
        <taxon>Polyangiales</taxon>
        <taxon>Polyangiaceae</taxon>
        <taxon>Chondromyces</taxon>
    </lineage>
</organism>
<evidence type="ECO:0000313" key="1">
    <source>
        <dbReference type="EMBL" id="EYF04137.1"/>
    </source>
</evidence>
<proteinExistence type="predicted"/>
<dbReference type="Proteomes" id="UP000019678">
    <property type="component" value="Unassembled WGS sequence"/>
</dbReference>
<gene>
    <name evidence="1" type="ORF">CAP_4820</name>
</gene>
<comment type="caution">
    <text evidence="1">The sequence shown here is derived from an EMBL/GenBank/DDBJ whole genome shotgun (WGS) entry which is preliminary data.</text>
</comment>